<feature type="domain" description="PTS EIIA type-4" evidence="6">
    <location>
        <begin position="5"/>
        <end position="137"/>
    </location>
</feature>
<gene>
    <name evidence="7" type="ORF">GCU69_32450</name>
</gene>
<dbReference type="PANTHER" id="PTHR38594:SF1">
    <property type="entry name" value="PEP-DEPENDENT DIHYDROXYACETONE KINASE, PHOSPHORYL DONOR SUBUNIT DHAM"/>
    <property type="match status" value="1"/>
</dbReference>
<dbReference type="InterPro" id="IPR004701">
    <property type="entry name" value="PTS_EIIA_man-typ"/>
</dbReference>
<dbReference type="Proteomes" id="UP000621266">
    <property type="component" value="Unassembled WGS sequence"/>
</dbReference>
<comment type="catalytic activity">
    <reaction evidence="1">
        <text>dihydroxyacetone + phosphoenolpyruvate = dihydroxyacetone phosphate + pyruvate</text>
        <dbReference type="Rhea" id="RHEA:18381"/>
        <dbReference type="ChEBI" id="CHEBI:15361"/>
        <dbReference type="ChEBI" id="CHEBI:16016"/>
        <dbReference type="ChEBI" id="CHEBI:57642"/>
        <dbReference type="ChEBI" id="CHEBI:58702"/>
        <dbReference type="EC" id="2.7.1.121"/>
    </reaction>
</comment>
<dbReference type="Gene3D" id="3.40.50.510">
    <property type="entry name" value="Phosphotransferase system, mannose-type IIA component"/>
    <property type="match status" value="1"/>
</dbReference>
<keyword evidence="8" id="KW-1185">Reference proteome</keyword>
<dbReference type="SUPFAM" id="SSF53062">
    <property type="entry name" value="PTS system fructose IIA component-like"/>
    <property type="match status" value="1"/>
</dbReference>
<dbReference type="RefSeq" id="WP_156207972.1">
    <property type="nucleotide sequence ID" value="NZ_WHPN01000430.1"/>
</dbReference>
<dbReference type="PANTHER" id="PTHR38594">
    <property type="entry name" value="PEP-DEPENDENT DIHYDROXYACETONE KINASE, PHOSPHORYL DONOR SUBUNIT DHAM"/>
    <property type="match status" value="1"/>
</dbReference>
<evidence type="ECO:0000256" key="2">
    <source>
        <dbReference type="ARBA" id="ARBA00002788"/>
    </source>
</evidence>
<evidence type="ECO:0000313" key="7">
    <source>
        <dbReference type="EMBL" id="KAF4405061.1"/>
    </source>
</evidence>
<keyword evidence="4" id="KW-0808">Transferase</keyword>
<accession>A0ABQ7F881</accession>
<evidence type="ECO:0000256" key="3">
    <source>
        <dbReference type="ARBA" id="ARBA00012095"/>
    </source>
</evidence>
<evidence type="ECO:0000313" key="8">
    <source>
        <dbReference type="Proteomes" id="UP000621266"/>
    </source>
</evidence>
<proteinExistence type="predicted"/>
<dbReference type="PROSITE" id="PS51096">
    <property type="entry name" value="PTS_EIIA_TYPE_4"/>
    <property type="match status" value="1"/>
</dbReference>
<evidence type="ECO:0000256" key="4">
    <source>
        <dbReference type="ARBA" id="ARBA00022679"/>
    </source>
</evidence>
<evidence type="ECO:0000256" key="5">
    <source>
        <dbReference type="ARBA" id="ARBA00046577"/>
    </source>
</evidence>
<dbReference type="InterPro" id="IPR039643">
    <property type="entry name" value="DhaM"/>
</dbReference>
<sequence>MSAPRVGVVLVSHSREVAEATAALAEALVGAGTPAPVAVAGGTEDGRVGTSAVLVRRAVERVDHGRGVVVLCDMGSAVLTVKTLLADSGADGLPPDVRIADAPFVEGAVAALVTASTGADLPLVLSAADDARTYRKL</sequence>
<name>A0ABQ7F881_9ACTN</name>
<dbReference type="InterPro" id="IPR012844">
    <property type="entry name" value="DhaM_N"/>
</dbReference>
<dbReference type="Pfam" id="PF03610">
    <property type="entry name" value="EIIA-man"/>
    <property type="match status" value="1"/>
</dbReference>
<organism evidence="7 8">
    <name type="scientific">Streptomyces lycii</name>
    <dbReference type="NCBI Taxonomy" id="2654337"/>
    <lineage>
        <taxon>Bacteria</taxon>
        <taxon>Bacillati</taxon>
        <taxon>Actinomycetota</taxon>
        <taxon>Actinomycetes</taxon>
        <taxon>Kitasatosporales</taxon>
        <taxon>Streptomycetaceae</taxon>
        <taxon>Streptomyces</taxon>
    </lineage>
</organism>
<evidence type="ECO:0000256" key="1">
    <source>
        <dbReference type="ARBA" id="ARBA00001113"/>
    </source>
</evidence>
<reference evidence="7 8" key="1">
    <citation type="submission" date="2019-10" db="EMBL/GenBank/DDBJ databases">
        <title>Streptomyces tenebrisbrunneis sp.nov., an endogenous actinomycete isolated from of Lycium ruthenicum.</title>
        <authorList>
            <person name="Ma L."/>
        </authorList>
    </citation>
    <scope>NUCLEOTIDE SEQUENCE [LARGE SCALE GENOMIC DNA]</scope>
    <source>
        <strain evidence="7 8">TRM 66187</strain>
    </source>
</reference>
<comment type="caution">
    <text evidence="7">The sequence shown here is derived from an EMBL/GenBank/DDBJ whole genome shotgun (WGS) entry which is preliminary data.</text>
</comment>
<protein>
    <recommendedName>
        <fullName evidence="3">phosphoenolpyruvate--glycerone phosphotransferase</fullName>
        <ecNumber evidence="3">2.7.1.121</ecNumber>
    </recommendedName>
</protein>
<comment type="subunit">
    <text evidence="5">Homodimer. The dihydroxyacetone kinase complex is composed of a homodimer of DhaM, a homodimer of DhaK and the subunit DhaL.</text>
</comment>
<dbReference type="NCBIfam" id="TIGR02364">
    <property type="entry name" value="dha_pts"/>
    <property type="match status" value="1"/>
</dbReference>
<dbReference type="InterPro" id="IPR036662">
    <property type="entry name" value="PTS_EIIA_man-typ_sf"/>
</dbReference>
<dbReference type="EC" id="2.7.1.121" evidence="3"/>
<evidence type="ECO:0000259" key="6">
    <source>
        <dbReference type="PROSITE" id="PS51096"/>
    </source>
</evidence>
<comment type="function">
    <text evidence="2">Component of the dihydroxyacetone kinase complex, which is responsible for the phosphoenolpyruvate (PEP)-dependent phosphorylation of dihydroxyacetone. DhaM serves as the phosphoryl donor. Is phosphorylated by phosphoenolpyruvate in an EI- and HPr-dependent reaction, and a phosphorelay system on histidine residues finally leads to phosphoryl transfer to DhaL and dihydroxyacetone.</text>
</comment>
<dbReference type="EMBL" id="WHPN01000430">
    <property type="protein sequence ID" value="KAF4405061.1"/>
    <property type="molecule type" value="Genomic_DNA"/>
</dbReference>